<keyword evidence="2" id="KW-1185">Reference proteome</keyword>
<reference evidence="1 2" key="1">
    <citation type="submission" date="2019-07" db="EMBL/GenBank/DDBJ databases">
        <authorList>
            <person name="Jastrzebski P J."/>
            <person name="Paukszto L."/>
            <person name="Jastrzebski P J."/>
        </authorList>
    </citation>
    <scope>NUCLEOTIDE SEQUENCE [LARGE SCALE GENOMIC DNA]</scope>
    <source>
        <strain evidence="1 2">WMS-il1</strain>
    </source>
</reference>
<accession>A0A564YA06</accession>
<evidence type="ECO:0000313" key="1">
    <source>
        <dbReference type="EMBL" id="VUZ44125.1"/>
    </source>
</evidence>
<dbReference type="AlphaFoldDB" id="A0A564YA06"/>
<name>A0A564YA06_HYMDI</name>
<evidence type="ECO:0000313" key="2">
    <source>
        <dbReference type="Proteomes" id="UP000321570"/>
    </source>
</evidence>
<proteinExistence type="predicted"/>
<dbReference type="Proteomes" id="UP000321570">
    <property type="component" value="Unassembled WGS sequence"/>
</dbReference>
<dbReference type="EMBL" id="CABIJS010000123">
    <property type="protein sequence ID" value="VUZ44125.1"/>
    <property type="molecule type" value="Genomic_DNA"/>
</dbReference>
<feature type="non-terminal residue" evidence="1">
    <location>
        <position position="1"/>
    </location>
</feature>
<gene>
    <name evidence="1" type="ORF">WMSIL1_LOCUS4660</name>
</gene>
<sequence>SRLLKKLNSKQLEVAIDENSTCTTRELSKTLHVSRHMTIHREMKKLKDKVSKTIKYPLPSTHDLSGINKEQYMACCVSLHSHELQAPF</sequence>
<organism evidence="1 2">
    <name type="scientific">Hymenolepis diminuta</name>
    <name type="common">Rat tapeworm</name>
    <dbReference type="NCBI Taxonomy" id="6216"/>
    <lineage>
        <taxon>Eukaryota</taxon>
        <taxon>Metazoa</taxon>
        <taxon>Spiralia</taxon>
        <taxon>Lophotrochozoa</taxon>
        <taxon>Platyhelminthes</taxon>
        <taxon>Cestoda</taxon>
        <taxon>Eucestoda</taxon>
        <taxon>Cyclophyllidea</taxon>
        <taxon>Hymenolepididae</taxon>
        <taxon>Hymenolepis</taxon>
    </lineage>
</organism>
<protein>
    <submittedName>
        <fullName evidence="1">Uncharacterized protein</fullName>
    </submittedName>
</protein>